<evidence type="ECO:0000313" key="2">
    <source>
        <dbReference type="WBParaSite" id="nRc.2.0.1.t41217-RA"/>
    </source>
</evidence>
<evidence type="ECO:0000313" key="1">
    <source>
        <dbReference type="Proteomes" id="UP000887565"/>
    </source>
</evidence>
<dbReference type="WBParaSite" id="nRc.2.0.1.t41217-RA">
    <property type="protein sequence ID" value="nRc.2.0.1.t41217-RA"/>
    <property type="gene ID" value="nRc.2.0.1.g41217"/>
</dbReference>
<protein>
    <submittedName>
        <fullName evidence="2">Uncharacterized protein</fullName>
    </submittedName>
</protein>
<accession>A0A915KQQ0</accession>
<keyword evidence="1" id="KW-1185">Reference proteome</keyword>
<sequence length="66" mass="7282">MTSKSRSKIGKLSALRAEIMLSSSRETQPTLEMNLKQALTIFNVESRATGFFKDSVQAGILPQSNH</sequence>
<dbReference type="Proteomes" id="UP000887565">
    <property type="component" value="Unplaced"/>
</dbReference>
<dbReference type="AlphaFoldDB" id="A0A915KQQ0"/>
<reference evidence="2" key="1">
    <citation type="submission" date="2022-11" db="UniProtKB">
        <authorList>
            <consortium name="WormBaseParasite"/>
        </authorList>
    </citation>
    <scope>IDENTIFICATION</scope>
</reference>
<organism evidence="1 2">
    <name type="scientific">Romanomermis culicivorax</name>
    <name type="common">Nematode worm</name>
    <dbReference type="NCBI Taxonomy" id="13658"/>
    <lineage>
        <taxon>Eukaryota</taxon>
        <taxon>Metazoa</taxon>
        <taxon>Ecdysozoa</taxon>
        <taxon>Nematoda</taxon>
        <taxon>Enoplea</taxon>
        <taxon>Dorylaimia</taxon>
        <taxon>Mermithida</taxon>
        <taxon>Mermithoidea</taxon>
        <taxon>Mermithidae</taxon>
        <taxon>Romanomermis</taxon>
    </lineage>
</organism>
<name>A0A915KQQ0_ROMCU</name>
<proteinExistence type="predicted"/>